<keyword evidence="1" id="KW-1133">Transmembrane helix</keyword>
<accession>A0A6C0KY38</accession>
<feature type="transmembrane region" description="Helical" evidence="1">
    <location>
        <begin position="16"/>
        <end position="32"/>
    </location>
</feature>
<sequence>MDNFKDLFKRERKGEILLTILFIIYILMGYKIPESLASVIDTAFGKIIVITIAILLFSYTNPVLGVIGFYVAFDLIKRSSESTGTYALQRYVPTETKKACELTLYNQFPYTLEQEIVKKMAPINKTDDSNTPPSFSPILDNLHEAAPINYTGVV</sequence>
<dbReference type="AlphaFoldDB" id="A0A6C0KY38"/>
<proteinExistence type="predicted"/>
<name>A0A6C0KY38_9ZZZZ</name>
<organism evidence="2">
    <name type="scientific">viral metagenome</name>
    <dbReference type="NCBI Taxonomy" id="1070528"/>
    <lineage>
        <taxon>unclassified sequences</taxon>
        <taxon>metagenomes</taxon>
        <taxon>organismal metagenomes</taxon>
    </lineage>
</organism>
<keyword evidence="1" id="KW-0472">Membrane</keyword>
<dbReference type="EMBL" id="MN740990">
    <property type="protein sequence ID" value="QHU21597.1"/>
    <property type="molecule type" value="Genomic_DNA"/>
</dbReference>
<reference evidence="2" key="1">
    <citation type="journal article" date="2020" name="Nature">
        <title>Giant virus diversity and host interactions through global metagenomics.</title>
        <authorList>
            <person name="Schulz F."/>
            <person name="Roux S."/>
            <person name="Paez-Espino D."/>
            <person name="Jungbluth S."/>
            <person name="Walsh D.A."/>
            <person name="Denef V.J."/>
            <person name="McMahon K.D."/>
            <person name="Konstantinidis K.T."/>
            <person name="Eloe-Fadrosh E.A."/>
            <person name="Kyrpides N.C."/>
            <person name="Woyke T."/>
        </authorList>
    </citation>
    <scope>NUCLEOTIDE SEQUENCE</scope>
    <source>
        <strain evidence="2">GVMAG-S-3300013094-109</strain>
    </source>
</reference>
<keyword evidence="1" id="KW-0812">Transmembrane</keyword>
<protein>
    <submittedName>
        <fullName evidence="2">Uncharacterized protein</fullName>
    </submittedName>
</protein>
<evidence type="ECO:0000256" key="1">
    <source>
        <dbReference type="SAM" id="Phobius"/>
    </source>
</evidence>
<evidence type="ECO:0000313" key="2">
    <source>
        <dbReference type="EMBL" id="QHU21597.1"/>
    </source>
</evidence>
<feature type="transmembrane region" description="Helical" evidence="1">
    <location>
        <begin position="44"/>
        <end position="73"/>
    </location>
</feature>